<keyword evidence="2" id="KW-1185">Reference proteome</keyword>
<evidence type="ECO:0000313" key="2">
    <source>
        <dbReference type="Proteomes" id="UP000319555"/>
    </source>
</evidence>
<name>A0A521E4P6_9RHOB</name>
<evidence type="ECO:0000313" key="1">
    <source>
        <dbReference type="EMBL" id="SMO78909.1"/>
    </source>
</evidence>
<reference evidence="1 2" key="1">
    <citation type="submission" date="2017-05" db="EMBL/GenBank/DDBJ databases">
        <authorList>
            <person name="Varghese N."/>
            <person name="Submissions S."/>
        </authorList>
    </citation>
    <scope>NUCLEOTIDE SEQUENCE [LARGE SCALE GENOMIC DNA]</scope>
    <source>
        <strain evidence="1 2">DSM 28009</strain>
    </source>
</reference>
<dbReference type="Proteomes" id="UP000319555">
    <property type="component" value="Unassembled WGS sequence"/>
</dbReference>
<sequence>MRPAFLQTRGVAFTAICTAKVWADQTDRQMYFISR</sequence>
<accession>A0A521E4P6</accession>
<protein>
    <submittedName>
        <fullName evidence="1">Uncharacterized protein</fullName>
    </submittedName>
</protein>
<proteinExistence type="predicted"/>
<gene>
    <name evidence="1" type="ORF">SAMN06265380_10979</name>
</gene>
<organism evidence="1 2">
    <name type="scientific">Ruegeria faecimaris</name>
    <dbReference type="NCBI Taxonomy" id="686389"/>
    <lineage>
        <taxon>Bacteria</taxon>
        <taxon>Pseudomonadati</taxon>
        <taxon>Pseudomonadota</taxon>
        <taxon>Alphaproteobacteria</taxon>
        <taxon>Rhodobacterales</taxon>
        <taxon>Roseobacteraceae</taxon>
        <taxon>Ruegeria</taxon>
    </lineage>
</organism>
<dbReference type="AlphaFoldDB" id="A0A521E4P6"/>
<dbReference type="EMBL" id="FXTE01000009">
    <property type="protein sequence ID" value="SMO78909.1"/>
    <property type="molecule type" value="Genomic_DNA"/>
</dbReference>